<sequence length="343" mass="37367">MSYLIEEELHENTSVISSLDPKQIEAISAAMIKAIKNGNKVIFFGNGGSASDAVHIAAEFSGRYLMERPAMDGIALSSLSSITGIGNDYGYDRIFIRQLEACMKEGDVAVGLSTSGNSKNVVLALEFAKANGGITVSFTGSGGAIKDIVDYPLIIQSTHTPRIQEAYLCAGHIICGLVEKGVFGHKAVFIDRDNTIAPDVPYCSNPDDFNLYPYVAESLKKLNDAGYISILVTNQSGIGRGYFTEDTLKSIHDKMNSELSKQGAFFDSIYFCPHTPEDKCSCRKPNTGMYMKAVREHHINLRESWVIGDSDADMDAGKKLGCRTIRIEDGNTFEDAVNTILND</sequence>
<reference evidence="5" key="1">
    <citation type="submission" date="2016-03" db="EMBL/GenBank/DDBJ databases">
        <authorList>
            <person name="Borrel G."/>
            <person name="Mccann A."/>
            <person name="O'Toole P.W."/>
        </authorList>
    </citation>
    <scope>NUCLEOTIDE SEQUENCE</scope>
    <source>
        <strain evidence="5">183</strain>
    </source>
</reference>
<dbReference type="InterPro" id="IPR035461">
    <property type="entry name" value="GmhA/DiaA"/>
</dbReference>
<feature type="domain" description="SIS" evidence="4">
    <location>
        <begin position="31"/>
        <end position="188"/>
    </location>
</feature>
<dbReference type="GO" id="GO:0016791">
    <property type="term" value="F:phosphatase activity"/>
    <property type="evidence" value="ECO:0007669"/>
    <property type="project" value="InterPro"/>
</dbReference>
<dbReference type="Proteomes" id="UP000752814">
    <property type="component" value="Unassembled WGS sequence"/>
</dbReference>
<dbReference type="SUPFAM" id="SSF53697">
    <property type="entry name" value="SIS domain"/>
    <property type="match status" value="1"/>
</dbReference>
<keyword evidence="2" id="KW-0479">Metal-binding</keyword>
<dbReference type="InterPro" id="IPR023214">
    <property type="entry name" value="HAD_sf"/>
</dbReference>
<dbReference type="InterPro" id="IPR036412">
    <property type="entry name" value="HAD-like_sf"/>
</dbReference>
<evidence type="ECO:0000256" key="3">
    <source>
        <dbReference type="ARBA" id="ARBA00022801"/>
    </source>
</evidence>
<dbReference type="GO" id="GO:1901135">
    <property type="term" value="P:carbohydrate derivative metabolic process"/>
    <property type="evidence" value="ECO:0007669"/>
    <property type="project" value="InterPro"/>
</dbReference>
<dbReference type="InterPro" id="IPR050099">
    <property type="entry name" value="SIS_GmhA/DiaA_subfam"/>
</dbReference>
<dbReference type="SUPFAM" id="SSF56784">
    <property type="entry name" value="HAD-like"/>
    <property type="match status" value="1"/>
</dbReference>
<dbReference type="EMBL" id="LVVT01000014">
    <property type="protein sequence ID" value="TQS82817.1"/>
    <property type="molecule type" value="Genomic_DNA"/>
</dbReference>
<dbReference type="InterPro" id="IPR006549">
    <property type="entry name" value="HAD-SF_hydro_IIIA"/>
</dbReference>
<dbReference type="CDD" id="cd05006">
    <property type="entry name" value="SIS_GmhA"/>
    <property type="match status" value="1"/>
</dbReference>
<dbReference type="CDD" id="cd07503">
    <property type="entry name" value="HAD_HisB-N"/>
    <property type="match status" value="1"/>
</dbReference>
<dbReference type="PANTHER" id="PTHR30390">
    <property type="entry name" value="SEDOHEPTULOSE 7-PHOSPHATE ISOMERASE / DNAA INITIATOR-ASSOCIATING FACTOR FOR REPLICATION INITIATION"/>
    <property type="match status" value="1"/>
</dbReference>
<dbReference type="Pfam" id="PF13242">
    <property type="entry name" value="Hydrolase_like"/>
    <property type="match status" value="1"/>
</dbReference>
<accession>A0A8J8TEB0</accession>
<dbReference type="AlphaFoldDB" id="A0A8J8TEB0"/>
<evidence type="ECO:0000259" key="4">
    <source>
        <dbReference type="PROSITE" id="PS51464"/>
    </source>
</evidence>
<name>A0A8J8TEB0_9ARCH</name>
<proteinExistence type="predicted"/>
<evidence type="ECO:0000313" key="5">
    <source>
        <dbReference type="EMBL" id="TQS82817.1"/>
    </source>
</evidence>
<keyword evidence="1" id="KW-0963">Cytoplasm</keyword>
<comment type="caution">
    <text evidence="5">The sequence shown here is derived from an EMBL/GenBank/DDBJ whole genome shotgun (WGS) entry which is preliminary data.</text>
</comment>
<evidence type="ECO:0000256" key="1">
    <source>
        <dbReference type="ARBA" id="ARBA00022490"/>
    </source>
</evidence>
<protein>
    <recommendedName>
        <fullName evidence="4">SIS domain-containing protein</fullName>
    </recommendedName>
</protein>
<dbReference type="NCBIfam" id="TIGR01662">
    <property type="entry name" value="HAD-SF-IIIA"/>
    <property type="match status" value="1"/>
</dbReference>
<dbReference type="InterPro" id="IPR046348">
    <property type="entry name" value="SIS_dom_sf"/>
</dbReference>
<dbReference type="NCBIfam" id="TIGR01656">
    <property type="entry name" value="Histidinol-ppas"/>
    <property type="match status" value="1"/>
</dbReference>
<keyword evidence="3" id="KW-0378">Hydrolase</keyword>
<evidence type="ECO:0000256" key="2">
    <source>
        <dbReference type="ARBA" id="ARBA00022723"/>
    </source>
</evidence>
<organism evidence="5 6">
    <name type="scientific">Candidatus Methanomassiliicoccus intestinalis</name>
    <dbReference type="NCBI Taxonomy" id="1406512"/>
    <lineage>
        <taxon>Archaea</taxon>
        <taxon>Methanobacteriati</taxon>
        <taxon>Thermoplasmatota</taxon>
        <taxon>Thermoplasmata</taxon>
        <taxon>Methanomassiliicoccales</taxon>
        <taxon>Methanomassiliicoccaceae</taxon>
        <taxon>Methanomassiliicoccus</taxon>
    </lineage>
</organism>
<dbReference type="Pfam" id="PF13580">
    <property type="entry name" value="SIS_2"/>
    <property type="match status" value="1"/>
</dbReference>
<dbReference type="GO" id="GO:0046872">
    <property type="term" value="F:metal ion binding"/>
    <property type="evidence" value="ECO:0007669"/>
    <property type="project" value="UniProtKB-KW"/>
</dbReference>
<gene>
    <name evidence="5" type="ORF">A3207_02390</name>
</gene>
<evidence type="ECO:0000313" key="6">
    <source>
        <dbReference type="Proteomes" id="UP000752814"/>
    </source>
</evidence>
<dbReference type="GO" id="GO:0097367">
    <property type="term" value="F:carbohydrate derivative binding"/>
    <property type="evidence" value="ECO:0007669"/>
    <property type="project" value="InterPro"/>
</dbReference>
<dbReference type="PROSITE" id="PS51464">
    <property type="entry name" value="SIS"/>
    <property type="match status" value="1"/>
</dbReference>
<dbReference type="RefSeq" id="WP_400256286.1">
    <property type="nucleotide sequence ID" value="NZ_CAYAYE010000002.1"/>
</dbReference>
<dbReference type="Gene3D" id="3.40.50.1000">
    <property type="entry name" value="HAD superfamily/HAD-like"/>
    <property type="match status" value="1"/>
</dbReference>
<dbReference type="InterPro" id="IPR006543">
    <property type="entry name" value="Histidinol-phos"/>
</dbReference>
<dbReference type="InterPro" id="IPR001347">
    <property type="entry name" value="SIS_dom"/>
</dbReference>
<dbReference type="Gene3D" id="3.40.50.10490">
    <property type="entry name" value="Glucose-6-phosphate isomerase like protein, domain 1"/>
    <property type="match status" value="1"/>
</dbReference>